<dbReference type="Proteomes" id="UP001164250">
    <property type="component" value="Chromosome 7"/>
</dbReference>
<comment type="caution">
    <text evidence="1">The sequence shown here is derived from an EMBL/GenBank/DDBJ whole genome shotgun (WGS) entry which is preliminary data.</text>
</comment>
<gene>
    <name evidence="1" type="ORF">Patl1_25025</name>
</gene>
<protein>
    <submittedName>
        <fullName evidence="1">Uncharacterized protein</fullName>
    </submittedName>
</protein>
<evidence type="ECO:0000313" key="2">
    <source>
        <dbReference type="Proteomes" id="UP001164250"/>
    </source>
</evidence>
<accession>A0ACC1B0J6</accession>
<organism evidence="1 2">
    <name type="scientific">Pistacia atlantica</name>
    <dbReference type="NCBI Taxonomy" id="434234"/>
    <lineage>
        <taxon>Eukaryota</taxon>
        <taxon>Viridiplantae</taxon>
        <taxon>Streptophyta</taxon>
        <taxon>Embryophyta</taxon>
        <taxon>Tracheophyta</taxon>
        <taxon>Spermatophyta</taxon>
        <taxon>Magnoliopsida</taxon>
        <taxon>eudicotyledons</taxon>
        <taxon>Gunneridae</taxon>
        <taxon>Pentapetalae</taxon>
        <taxon>rosids</taxon>
        <taxon>malvids</taxon>
        <taxon>Sapindales</taxon>
        <taxon>Anacardiaceae</taxon>
        <taxon>Pistacia</taxon>
    </lineage>
</organism>
<reference evidence="2" key="1">
    <citation type="journal article" date="2023" name="G3 (Bethesda)">
        <title>Genome assembly and association tests identify interacting loci associated with vigor, precocity, and sex in interspecific pistachio rootstocks.</title>
        <authorList>
            <person name="Palmer W."/>
            <person name="Jacygrad E."/>
            <person name="Sagayaradj S."/>
            <person name="Cavanaugh K."/>
            <person name="Han R."/>
            <person name="Bertier L."/>
            <person name="Beede B."/>
            <person name="Kafkas S."/>
            <person name="Golino D."/>
            <person name="Preece J."/>
            <person name="Michelmore R."/>
        </authorList>
    </citation>
    <scope>NUCLEOTIDE SEQUENCE [LARGE SCALE GENOMIC DNA]</scope>
</reference>
<evidence type="ECO:0000313" key="1">
    <source>
        <dbReference type="EMBL" id="KAJ0092401.1"/>
    </source>
</evidence>
<sequence>MTTAAAPPLTDADIIRLAEDHHQTSFSVSPYLLSSESHEALISFLHSRSSSHSPSLAVSEYTHSLLSLISLSPQTPSLSSLLSSLLLNYINLFTSLKIPRDTNSIKTIHFFSTLLNQVPIKDLKSAVDLIVLDILHIVNLDDAQLLDLLPKCFDLIRESERGGDYVNSVFDRVLDCNWSKGLLIKMVSLVKDFGFVDKGRCREFLEKVFDEMKIVDLQDLPSLVYQLLVLASKGFNKREVIEGIVGFFGSKMGSKVTSIVRQVEGTVLLHFNFAVKQDPSLGQEVIGLVKSDVRAFNHFTVAVMLSIARVRRFSENSMRILKTAVVAAYHDSKFSKDCKWLPDNLKEEYLQRVKVVEKAVLRAVNESNYGREHIVPSIAQLGFLLLESLEEGNLKEYCSSNCLLGIEELGIQILKTLFEVHDMARNEIIKQCKFRVLSLKPTQTMLIIRLIGILVQSYPYPMLEHVSLLKELLDYFTFMNGKVASYLVTALLPLIKFSHDLQDYTILVVRKAMFRREDTVRLAATNAIINLILAEKQSKTDGLTSFQDSSSQASCSQQEIPRSTGGGLFQELSALLQRCLYQQAKVKEVMYHGLVKLVLVDPSTGGPVFDFLLPHFLCFFREDTDCQLGVSQCVKTESGKTLIQEPLDCLLFCISFILLLQPHGNINRHSDSAWTCFGFSLSQENEEGRNLSSETLSSALLKIRKFLQSGNLKDILGQTQEENTTCLGQEKRKCCSLILLGIVEVLLNTIANELEKASDAEKSDLEKEFIGFVDLHDLLEKDSSTSRQGNSTRRANIRATAPDTPNIHDSGNNNLTQERISFLATSSIFQLLQTVVKLYNIECSNGVTASQKHSQTSSGKTTKCCSKIISFVLDATLRQIKTYPVVGKDDPLKTLIYGGIHILGSPLLKLIFLLKSGPKSTTDQKKKETKGRKGVEDRKEHLHLTFICLKELITISMRSSQLTDLLEDLLSVATVEYGLNYESEESSKIDDEHIRSKELFIEKLLKPLILELLELSFLREVEVLYDMLLMIGNKLPCKWKNSHGAWAMDLCKSPGTNVAKSVVKLAVCLSSPPNDLLVAQSISEELLKVTKLVTDDSLEASEVYPLVNQSTSTSITSSILQLIEAVIVDLDWAVKELKKFCLIVQKSIHINRNGEHPPGFTFEENLYIRAEAVVKVFSSFALMSLKYPQAEHFLRLTAKFYKHLAQMSRLKIAPKGCKQLLPSLQYQKLVELTCKQLTVPLYNFVAEVQRVQLENDKSKGVINKIKRENKCIPDLIFQIEDYEKYLIQLSKRSKVNLLRHAKRSTARDFKILDPVREEDASNHEAGHNDSAAAEEESGEDSKEHEENGSENVLSPPAVEDSESDGENGGSSPAAKRSKRRRVVQDSDDEV</sequence>
<proteinExistence type="predicted"/>
<dbReference type="EMBL" id="CM047903">
    <property type="protein sequence ID" value="KAJ0092401.1"/>
    <property type="molecule type" value="Genomic_DNA"/>
</dbReference>
<keyword evidence="2" id="KW-1185">Reference proteome</keyword>
<name>A0ACC1B0J6_9ROSI</name>